<gene>
    <name evidence="2" type="ORF">B0I03_101246</name>
</gene>
<keyword evidence="1" id="KW-0732">Signal</keyword>
<keyword evidence="3" id="KW-1185">Reference proteome</keyword>
<proteinExistence type="predicted"/>
<dbReference type="Pfam" id="PF16267">
    <property type="entry name" value="DUF4920"/>
    <property type="match status" value="1"/>
</dbReference>
<sequence length="166" mass="18676">MKKIKFVLAILAILFSFQVEAQKTTKSNVQNLSGYASFGEKFTPNKVISKDAMLKKYKNLKKGDSIPVQFKTTINSVCKKKGCWMKLDLGKGESSFVKFKDYGFFVPLNADNKEVIVNGYAFVDVVTVDELKHYAKDAGKSKEEIAKIKKPEVTYSFTSTGVYIKK</sequence>
<dbReference type="OrthoDB" id="129527at2"/>
<dbReference type="InterPro" id="IPR032577">
    <property type="entry name" value="DUF4920"/>
</dbReference>
<evidence type="ECO:0000313" key="3">
    <source>
        <dbReference type="Proteomes" id="UP000249620"/>
    </source>
</evidence>
<dbReference type="EMBL" id="QLMI01000001">
    <property type="protein sequence ID" value="RAK25086.1"/>
    <property type="molecule type" value="Genomic_DNA"/>
</dbReference>
<dbReference type="Proteomes" id="UP000249620">
    <property type="component" value="Unassembled WGS sequence"/>
</dbReference>
<feature type="chain" id="PRO_5016285785" evidence="1">
    <location>
        <begin position="22"/>
        <end position="166"/>
    </location>
</feature>
<evidence type="ECO:0000313" key="2">
    <source>
        <dbReference type="EMBL" id="RAK25086.1"/>
    </source>
</evidence>
<organism evidence="2 3">
    <name type="scientific">Flavobacterium aquaticum</name>
    <dbReference type="NCBI Taxonomy" id="1236486"/>
    <lineage>
        <taxon>Bacteria</taxon>
        <taxon>Pseudomonadati</taxon>
        <taxon>Bacteroidota</taxon>
        <taxon>Flavobacteriia</taxon>
        <taxon>Flavobacteriales</taxon>
        <taxon>Flavobacteriaceae</taxon>
        <taxon>Flavobacterium</taxon>
    </lineage>
</organism>
<dbReference type="AlphaFoldDB" id="A0A327YX37"/>
<comment type="caution">
    <text evidence="2">The sequence shown here is derived from an EMBL/GenBank/DDBJ whole genome shotgun (WGS) entry which is preliminary data.</text>
</comment>
<evidence type="ECO:0000256" key="1">
    <source>
        <dbReference type="SAM" id="SignalP"/>
    </source>
</evidence>
<dbReference type="RefSeq" id="WP_111565663.1">
    <property type="nucleotide sequence ID" value="NZ_QLMI01000001.1"/>
</dbReference>
<name>A0A327YX37_9FLAO</name>
<feature type="signal peptide" evidence="1">
    <location>
        <begin position="1"/>
        <end position="21"/>
    </location>
</feature>
<accession>A0A327YX37</accession>
<reference evidence="2 3" key="1">
    <citation type="submission" date="2018-06" db="EMBL/GenBank/DDBJ databases">
        <title>Genomic Encyclopedia of Type Strains, Phase III (KMG-III): the genomes of soil and plant-associated and newly described type strains.</title>
        <authorList>
            <person name="Whitman W."/>
        </authorList>
    </citation>
    <scope>NUCLEOTIDE SEQUENCE [LARGE SCALE GENOMIC DNA]</scope>
    <source>
        <strain evidence="2 3">CGMCC 1.12398</strain>
    </source>
</reference>
<protein>
    <submittedName>
        <fullName evidence="2">Uncharacterized protein DUF4920</fullName>
    </submittedName>
</protein>